<dbReference type="Gene3D" id="2.150.10.10">
    <property type="entry name" value="Serralysin-like metalloprotease, C-terminal"/>
    <property type="match status" value="3"/>
</dbReference>
<dbReference type="AlphaFoldDB" id="A0A074VEN9"/>
<protein>
    <submittedName>
        <fullName evidence="3">Hemolysin-type calcium-binding repeat (2 copies)</fullName>
    </submittedName>
</protein>
<sequence>MIQTDSNISNVNNRTINRYIYKPGHGQEMINHNASENNQNQQYEITFEQANSANVRFFKSDNNLVIQAYNNQDSLTIIDFFSSENNYAGNFIFIFDDKTLNSKYFIDNTNVLNGTEKNDTLNGSDKNDTINGYAGDDILKGGSGYDVLIGGSGNDKLYGGDYEKDRYVFEAGHGQDTIVDKGYRNQKEQYNDVVFMKAKSTDAVFDRSGQDLVIQAYGNDDSVTIQNFFDLSYTDNCAFNFVFEDKVLSVDDIAAMSFAIGGTAGDDVLRGWDSNDVIAGGPGNDKLYGGDGIDNLFGGKGDDELYGGNGNDYLSGGAGNDKLYGGDGNDILVGGDGDDYLEGGSGYDILIGGPGNDTLKGGIREKDRYEFAAGHGQDTIDDEAYLSEKNTWDEVVFKDARFADAQFIRSGNDLIIKAYGDSDSVTLPSYFTHFTKRAFNFIFEDRTIGEQDIIKEITFTMNGDDGDNVIHGWDSKDIISGGKGNDTLYGEAGNDELYGDEGNDTLYGGDGNDILVGGDGDDYLEGGSGYDILIG</sequence>
<feature type="non-terminal residue" evidence="3">
    <location>
        <position position="535"/>
    </location>
</feature>
<dbReference type="PROSITE" id="PS00330">
    <property type="entry name" value="HEMOLYSIN_CALCIUM"/>
    <property type="match status" value="9"/>
</dbReference>
<dbReference type="Pfam" id="PF00353">
    <property type="entry name" value="HemolysinCabind"/>
    <property type="match status" value="5"/>
</dbReference>
<organism evidence="3 4">
    <name type="scientific">Snodgrassella alvi SCGC AB-598-J21</name>
    <dbReference type="NCBI Taxonomy" id="1385367"/>
    <lineage>
        <taxon>Bacteria</taxon>
        <taxon>Pseudomonadati</taxon>
        <taxon>Pseudomonadota</taxon>
        <taxon>Betaproteobacteria</taxon>
        <taxon>Neisseriales</taxon>
        <taxon>Neisseriaceae</taxon>
        <taxon>Snodgrassella</taxon>
    </lineage>
</organism>
<dbReference type="GO" id="GO:0005576">
    <property type="term" value="C:extracellular region"/>
    <property type="evidence" value="ECO:0007669"/>
    <property type="project" value="UniProtKB-SubCell"/>
</dbReference>
<dbReference type="Proteomes" id="UP000027644">
    <property type="component" value="Unassembled WGS sequence"/>
</dbReference>
<name>A0A074VEN9_9NEIS</name>
<dbReference type="PANTHER" id="PTHR38340:SF1">
    <property type="entry name" value="S-LAYER PROTEIN"/>
    <property type="match status" value="1"/>
</dbReference>
<gene>
    <name evidence="3" type="ORF">SASC598J21_012740</name>
</gene>
<comment type="caution">
    <text evidence="3">The sequence shown here is derived from an EMBL/GenBank/DDBJ whole genome shotgun (WGS) entry which is preliminary data.</text>
</comment>
<dbReference type="EMBL" id="AVQL01000441">
    <property type="protein sequence ID" value="KEQ00915.1"/>
    <property type="molecule type" value="Genomic_DNA"/>
</dbReference>
<dbReference type="InterPro" id="IPR050557">
    <property type="entry name" value="RTX_toxin/Mannuronan_C5-epim"/>
</dbReference>
<dbReference type="GO" id="GO:0005509">
    <property type="term" value="F:calcium ion binding"/>
    <property type="evidence" value="ECO:0007669"/>
    <property type="project" value="InterPro"/>
</dbReference>
<dbReference type="InterPro" id="IPR001343">
    <property type="entry name" value="Hemolysn_Ca-bd"/>
</dbReference>
<dbReference type="InterPro" id="IPR011049">
    <property type="entry name" value="Serralysin-like_metalloprot_C"/>
</dbReference>
<evidence type="ECO:0000256" key="2">
    <source>
        <dbReference type="ARBA" id="ARBA00022525"/>
    </source>
</evidence>
<comment type="subcellular location">
    <subcellularLocation>
        <location evidence="1">Secreted</location>
    </subcellularLocation>
</comment>
<dbReference type="PANTHER" id="PTHR38340">
    <property type="entry name" value="S-LAYER PROTEIN"/>
    <property type="match status" value="1"/>
</dbReference>
<reference evidence="3 4" key="1">
    <citation type="journal article" date="2014" name="PLoS Genet.">
        <title>Hidden diversity in honey bee gut symbionts detected by single-cell genomics.</title>
        <authorList>
            <person name="Engel P."/>
            <person name="Stepanauskas R."/>
            <person name="Moran N."/>
        </authorList>
    </citation>
    <scope>NUCLEOTIDE SEQUENCE [LARGE SCALE GENOMIC DNA]</scope>
    <source>
        <strain evidence="3 4">SCGC AB-598-J21</strain>
    </source>
</reference>
<evidence type="ECO:0000256" key="1">
    <source>
        <dbReference type="ARBA" id="ARBA00004613"/>
    </source>
</evidence>
<dbReference type="InterPro" id="IPR018511">
    <property type="entry name" value="Hemolysin-typ_Ca-bd_CS"/>
</dbReference>
<evidence type="ECO:0000313" key="4">
    <source>
        <dbReference type="Proteomes" id="UP000027644"/>
    </source>
</evidence>
<evidence type="ECO:0000313" key="3">
    <source>
        <dbReference type="EMBL" id="KEQ00915.1"/>
    </source>
</evidence>
<accession>A0A074VEN9</accession>
<dbReference type="PRINTS" id="PR00313">
    <property type="entry name" value="CABNDNGRPT"/>
</dbReference>
<proteinExistence type="predicted"/>
<keyword evidence="2" id="KW-0964">Secreted</keyword>
<dbReference type="SUPFAM" id="SSF51120">
    <property type="entry name" value="beta-Roll"/>
    <property type="match status" value="3"/>
</dbReference>